<gene>
    <name evidence="6" type="primary">pam1</name>
    <name evidence="6" type="ORF">SOMG_03849</name>
</gene>
<keyword evidence="1 5" id="KW-0963">Cytoplasm</keyword>
<dbReference type="GeneID" id="80877325"/>
<protein>
    <recommendedName>
        <fullName evidence="5">Proteasome subunit beta</fullName>
    </recommendedName>
</protein>
<evidence type="ECO:0000256" key="2">
    <source>
        <dbReference type="ARBA" id="ARBA00022942"/>
    </source>
</evidence>
<dbReference type="GO" id="GO:0005737">
    <property type="term" value="C:cytoplasm"/>
    <property type="evidence" value="ECO:0007669"/>
    <property type="project" value="UniProtKB-SubCell"/>
</dbReference>
<comment type="subunit">
    <text evidence="4">The 26S proteasome consists of a 20S proteasome core and two 19S regulatory subunits. The 20S proteasome core is composed of 28 subunits that are arranged in four stacked rings, resulting in a barrel-shaped structure. The two end rings are each formed by seven alpha subunits, and the two central rings are each formed by seven beta subunits. The catalytic chamber with the active sites is on the inside of the barrel.</text>
</comment>
<evidence type="ECO:0000256" key="4">
    <source>
        <dbReference type="ARBA" id="ARBA00026071"/>
    </source>
</evidence>
<sequence length="224" mass="24960">MSDGFDPYAQNGGTTIAIAGEGFSLLAGDTRNVNGYNINTRFMPRVHEVGDDLVVGASGFEADALALVKRIQQRIELYHDNHDRKMNAQSCARMVRTLLYGKRFFPYYVYTLVAGMDKENLGEIYSFDPVGSYEREWCRAGGSAANFITPFLDNQVNLHNQYIPGTNGAEAKPHRLLTLEEAMKLVHDAFTSAGERHIEVGDSVLVKIITKDGVETRILPLKRD</sequence>
<dbReference type="InterPro" id="IPR001353">
    <property type="entry name" value="Proteasome_sua/b"/>
</dbReference>
<dbReference type="PANTHER" id="PTHR32194:SF2">
    <property type="entry name" value="PROTEASOME SUBUNIT BETA TYPE-1"/>
    <property type="match status" value="1"/>
</dbReference>
<proteinExistence type="inferred from homology"/>
<evidence type="ECO:0000313" key="7">
    <source>
        <dbReference type="Proteomes" id="UP001212411"/>
    </source>
</evidence>
<keyword evidence="2 5" id="KW-0647">Proteasome</keyword>
<dbReference type="GO" id="GO:0019774">
    <property type="term" value="C:proteasome core complex, beta-subunit complex"/>
    <property type="evidence" value="ECO:0007669"/>
    <property type="project" value="UniProtKB-ARBA"/>
</dbReference>
<dbReference type="Gene3D" id="3.60.20.10">
    <property type="entry name" value="Glutamine Phosphoribosylpyrophosphate, subunit 1, domain 1"/>
    <property type="match status" value="1"/>
</dbReference>
<accession>A0AAE9WDL1</accession>
<dbReference type="RefSeq" id="XP_056038552.1">
    <property type="nucleotide sequence ID" value="XM_056182636.1"/>
</dbReference>
<dbReference type="FunFam" id="3.60.20.10:FF:000027">
    <property type="entry name" value="Proteasome subunit beta type-6"/>
    <property type="match status" value="1"/>
</dbReference>
<dbReference type="AlphaFoldDB" id="A0AAE9WDL1"/>
<dbReference type="GO" id="GO:0051603">
    <property type="term" value="P:proteolysis involved in protein catabolic process"/>
    <property type="evidence" value="ECO:0007669"/>
    <property type="project" value="InterPro"/>
</dbReference>
<comment type="subunit">
    <text evidence="5">Component of the proteasome complex.</text>
</comment>
<dbReference type="InterPro" id="IPR023333">
    <property type="entry name" value="Proteasome_suB-type"/>
</dbReference>
<organism evidence="6 7">
    <name type="scientific">Schizosaccharomyces osmophilus</name>
    <dbReference type="NCBI Taxonomy" id="2545709"/>
    <lineage>
        <taxon>Eukaryota</taxon>
        <taxon>Fungi</taxon>
        <taxon>Dikarya</taxon>
        <taxon>Ascomycota</taxon>
        <taxon>Taphrinomycotina</taxon>
        <taxon>Schizosaccharomycetes</taxon>
        <taxon>Schizosaccharomycetales</taxon>
        <taxon>Schizosaccharomycetaceae</taxon>
        <taxon>Schizosaccharomyces</taxon>
    </lineage>
</organism>
<name>A0AAE9WDL1_9SCHI</name>
<evidence type="ECO:0000313" key="6">
    <source>
        <dbReference type="EMBL" id="WBW74309.1"/>
    </source>
</evidence>
<comment type="function">
    <text evidence="5">Component of the proteasome, a multicatalytic proteinase complex which is characterized by its ability to cleave peptides with Arg, Phe, Tyr, Leu, and Glu adjacent to the leaving group at neutral or slightly basic pH. The proteasome has an ATP-dependent proteolytic activity.</text>
</comment>
<keyword evidence="3 5" id="KW-0539">Nucleus</keyword>
<dbReference type="Proteomes" id="UP001212411">
    <property type="component" value="Chromosome 2"/>
</dbReference>
<evidence type="ECO:0000256" key="1">
    <source>
        <dbReference type="ARBA" id="ARBA00022490"/>
    </source>
</evidence>
<dbReference type="PROSITE" id="PS00854">
    <property type="entry name" value="PROTEASOME_BETA_1"/>
    <property type="match status" value="1"/>
</dbReference>
<comment type="subcellular location">
    <subcellularLocation>
        <location evidence="5">Cytoplasm</location>
    </subcellularLocation>
    <subcellularLocation>
        <location evidence="5">Nucleus</location>
    </subcellularLocation>
</comment>
<dbReference type="PANTHER" id="PTHR32194">
    <property type="entry name" value="METALLOPROTEASE TLDD"/>
    <property type="match status" value="1"/>
</dbReference>
<dbReference type="InterPro" id="IPR029055">
    <property type="entry name" value="Ntn_hydrolases_N"/>
</dbReference>
<comment type="similarity">
    <text evidence="5">Belongs to the peptidase T1B family.</text>
</comment>
<evidence type="ECO:0000256" key="5">
    <source>
        <dbReference type="RuleBase" id="RU004203"/>
    </source>
</evidence>
<dbReference type="KEGG" id="som:SOMG_03849"/>
<dbReference type="EMBL" id="CP115612">
    <property type="protein sequence ID" value="WBW74309.1"/>
    <property type="molecule type" value="Genomic_DNA"/>
</dbReference>
<reference evidence="6 7" key="1">
    <citation type="journal article" date="2023" name="G3 (Bethesda)">
        <title>A high-quality reference genome for the fission yeast Schizosaccharomyces osmophilus.</title>
        <authorList>
            <person name="Jia G.S."/>
            <person name="Zhang W.C."/>
            <person name="Liang Y."/>
            <person name="Liu X.H."/>
            <person name="Rhind N."/>
            <person name="Pidoux A."/>
            <person name="Brysch-Herzberg M."/>
            <person name="Du L.L."/>
        </authorList>
    </citation>
    <scope>NUCLEOTIDE SEQUENCE [LARGE SCALE GENOMIC DNA]</scope>
    <source>
        <strain evidence="6 7">CBS 15793</strain>
    </source>
</reference>
<dbReference type="SUPFAM" id="SSF56235">
    <property type="entry name" value="N-terminal nucleophile aminohydrolases (Ntn hydrolases)"/>
    <property type="match status" value="1"/>
</dbReference>
<dbReference type="PROSITE" id="PS51476">
    <property type="entry name" value="PROTEASOME_BETA_2"/>
    <property type="match status" value="1"/>
</dbReference>
<keyword evidence="7" id="KW-1185">Reference proteome</keyword>
<evidence type="ECO:0000256" key="3">
    <source>
        <dbReference type="ARBA" id="ARBA00023242"/>
    </source>
</evidence>
<dbReference type="CDD" id="cd03757">
    <property type="entry name" value="proteasome_beta_type_1"/>
    <property type="match status" value="1"/>
</dbReference>
<dbReference type="Pfam" id="PF00227">
    <property type="entry name" value="Proteasome"/>
    <property type="match status" value="1"/>
</dbReference>
<dbReference type="GO" id="GO:0005634">
    <property type="term" value="C:nucleus"/>
    <property type="evidence" value="ECO:0007669"/>
    <property type="project" value="UniProtKB-SubCell"/>
</dbReference>
<dbReference type="InterPro" id="IPR016050">
    <property type="entry name" value="Proteasome_bsu_CS"/>
</dbReference>